<evidence type="ECO:0000313" key="3">
    <source>
        <dbReference type="Proteomes" id="UP000030706"/>
    </source>
</evidence>
<dbReference type="RefSeq" id="XP_029756528.1">
    <property type="nucleotide sequence ID" value="XM_029904162.1"/>
</dbReference>
<evidence type="ECO:0000256" key="1">
    <source>
        <dbReference type="SAM" id="MobiDB-lite"/>
    </source>
</evidence>
<dbReference type="GeneID" id="40746468"/>
<feature type="compositionally biased region" description="Acidic residues" evidence="1">
    <location>
        <begin position="723"/>
        <end position="746"/>
    </location>
</feature>
<name>A0A074Y094_AURPU</name>
<feature type="compositionally biased region" description="Basic and acidic residues" evidence="1">
    <location>
        <begin position="713"/>
        <end position="722"/>
    </location>
</feature>
<proteinExistence type="predicted"/>
<keyword evidence="3" id="KW-1185">Reference proteome</keyword>
<feature type="region of interest" description="Disordered" evidence="1">
    <location>
        <begin position="569"/>
        <end position="595"/>
    </location>
</feature>
<sequence>MARPKAAAKKKQPLSSDKRKSANQDPSDSESSPAANKKSKHSDPDKSTNGRVLLKLPPVPEADRRSPHDLDTFRPMIHPTNRDGETGLSHLQNFEANMRKDLGEDNEGENEIIFSSAQISRAIQIHKHYSTPTILKYFTEKGGFAGSCGFPLKEFTTMGLRFERILAEILEIEDPDLLDPRDMTTHKSAVLRLNPKASTTRIHGSHDGDGYDVDNAKFTEETTELLHQMVYRHDLPESIQERMKDAQSTALSQNTTTLKHMLHGDKTRPAKFADVKIIVPTKTDPEKTTTIKIPVNFSAANPQSVQDLSQRPHFVCQDMYNRKKWQSGNDRGQDIHKAIYDIHGHTKRASTFDLRQLMNMHDFVLRVRGMKRRNPSRFTEAMISPARYVLYEMVHYNWEYDKAIATRFAGLLKDRWAEIGNVFIPSASYHALKLIQILEDAAGLMEEYPSTRLTYPKHHTDPSYPFNHGRIHPFPLKALEVKELEHGVESFQELWTVTTAARTFVDNESHEWEDEDDGGREKLLAFMKRLRDVWLISQLLCYRDDTWLWEDFAESDEFYKPEVVRLKPKSEADDDHDTGTADATNQPVDLTLTSTPTEPESAIADVDMPDDTIQPEASALAPMHTDPESTNADADMTDAPASPATSESGSEGVKTEAISSSVQEIQALVPTWRAFAILPRWHNIPYLYAMLNDQSDLGLEDLEEDLFVRLDEPIRQVRRAEGDDSSDEDTDSDEDESTADEDDNNE</sequence>
<organism evidence="2 3">
    <name type="scientific">Aureobasidium pullulans EXF-150</name>
    <dbReference type="NCBI Taxonomy" id="1043002"/>
    <lineage>
        <taxon>Eukaryota</taxon>
        <taxon>Fungi</taxon>
        <taxon>Dikarya</taxon>
        <taxon>Ascomycota</taxon>
        <taxon>Pezizomycotina</taxon>
        <taxon>Dothideomycetes</taxon>
        <taxon>Dothideomycetidae</taxon>
        <taxon>Dothideales</taxon>
        <taxon>Saccotheciaceae</taxon>
        <taxon>Aureobasidium</taxon>
    </lineage>
</organism>
<feature type="region of interest" description="Disordered" evidence="1">
    <location>
        <begin position="713"/>
        <end position="746"/>
    </location>
</feature>
<feature type="region of interest" description="Disordered" evidence="1">
    <location>
        <begin position="622"/>
        <end position="657"/>
    </location>
</feature>
<dbReference type="EMBL" id="KL584998">
    <property type="protein sequence ID" value="KEQ80341.1"/>
    <property type="molecule type" value="Genomic_DNA"/>
</dbReference>
<dbReference type="HOGENOM" id="CLU_372524_0_0_1"/>
<dbReference type="Proteomes" id="UP000030706">
    <property type="component" value="Unassembled WGS sequence"/>
</dbReference>
<feature type="compositionally biased region" description="Polar residues" evidence="1">
    <location>
        <begin position="23"/>
        <end position="34"/>
    </location>
</feature>
<reference evidence="2 3" key="1">
    <citation type="journal article" date="2014" name="BMC Genomics">
        <title>Genome sequencing of four Aureobasidium pullulans varieties: biotechnological potential, stress tolerance, and description of new species.</title>
        <authorList>
            <person name="Gostin Ar C."/>
            <person name="Ohm R.A."/>
            <person name="Kogej T."/>
            <person name="Sonjak S."/>
            <person name="Turk M."/>
            <person name="Zajc J."/>
            <person name="Zalar P."/>
            <person name="Grube M."/>
            <person name="Sun H."/>
            <person name="Han J."/>
            <person name="Sharma A."/>
            <person name="Chiniquy J."/>
            <person name="Ngan C.Y."/>
            <person name="Lipzen A."/>
            <person name="Barry K."/>
            <person name="Grigoriev I.V."/>
            <person name="Gunde-Cimerman N."/>
        </authorList>
    </citation>
    <scope>NUCLEOTIDE SEQUENCE [LARGE SCALE GENOMIC DNA]</scope>
    <source>
        <strain evidence="2 3">EXF-150</strain>
    </source>
</reference>
<evidence type="ECO:0000313" key="2">
    <source>
        <dbReference type="EMBL" id="KEQ80341.1"/>
    </source>
</evidence>
<accession>A0A074Y094</accession>
<feature type="compositionally biased region" description="Polar residues" evidence="1">
    <location>
        <begin position="585"/>
        <end position="595"/>
    </location>
</feature>
<dbReference type="AlphaFoldDB" id="A0A074Y094"/>
<dbReference type="OrthoDB" id="3905493at2759"/>
<feature type="compositionally biased region" description="Basic and acidic residues" evidence="1">
    <location>
        <begin position="61"/>
        <end position="72"/>
    </location>
</feature>
<feature type="compositionally biased region" description="Basic residues" evidence="1">
    <location>
        <begin position="1"/>
        <end position="12"/>
    </location>
</feature>
<gene>
    <name evidence="2" type="ORF">M438DRAFT_338882</name>
</gene>
<protein>
    <submittedName>
        <fullName evidence="2">Uncharacterized protein</fullName>
    </submittedName>
</protein>
<feature type="region of interest" description="Disordered" evidence="1">
    <location>
        <begin position="1"/>
        <end position="86"/>
    </location>
</feature>